<dbReference type="Pfam" id="PF25037">
    <property type="entry name" value="VPS13_C"/>
    <property type="match status" value="1"/>
</dbReference>
<dbReference type="Proteomes" id="UP001497512">
    <property type="component" value="Chromosome 12"/>
</dbReference>
<evidence type="ECO:0000259" key="4">
    <source>
        <dbReference type="Pfam" id="PF12624"/>
    </source>
</evidence>
<name>A0ABP0TR53_9BRYO</name>
<sequence>MLERVLYQVLAGYFSHYVKDMQREQFRVGVWKGEVLLENVELRLEAFDYLQLPFVIKQGAIGKLRISIPWKKLGWEPILIFLEDVTVSVAACEDIGNTNQWDVQASERRELATKKAALATAEIVNLSKCIPDNKLKHSFLSNCFGKIINKIQVVVNNVHVQYFHKIKNNKEVLLLDMNTKGSTSNKLKGSREHKTLEIFHLALYCNPLTDAVGSTSMELGKNQLFSILRQETADDTNDQVIYFLRPMNVFLKLMLNKNLSSEEQNHQYAAVIDVDNLSIVLDDNQLQAVLLVSDAISLSWAQKRYKERQPQASQKGKPGSSGWQKKLWMFAIKAVLSDVHKRLSHLSANYIVWRREYRKRYMALYLAKLENLQHGQPLGNDEAAELEELERQFEMDEILFFRSLAEKQMPLEDLFGDVAGENETNDGIEILNEEAAELPQQEKAVLQQQQGWLNWLSLGMLGTANTCNSSDIFTQEIVKDLHEATKLQWTTPLNKTNLQISKGLICHVAITLHVREFAASLHSLKLRSDIVNMSIQNIGISVQMWSEKSATVFMMVRNIEVVDLSSGEISAQQIIAPRAEVSSLPSSRQQPVFMRSFTEATPAGDTLERNPKTVMDEGAQNTDLMTPFLHLEIDLEQKREKFYICAVAVMDSSLMQPFSKSILYKVDIQSVEFTYKATFLEHIATFFSFTVSQQGHGGFIFNSSRTNSDPIQILAVESIHFASPALWHYSKSRSAKWISRATAVQRHDANYFVSQDHGHKREIKDRVFEPRAAHYDHFELQVTGAQVLVLGLNSTEVDQESRLVKRFHMFISIDVCVKNDPTLPPLKILVRLPILRLHLSSAKCQVAIDWILKIAWSCDELSKVSAEAAAQWHSPVLEVTKRLMPWESSLSMKLMLLELCLENKQQRGVSQVVTKHTLVAQLHETNVKYTQEGLQEKLQVQIKGAQIEDASELPSSPLHYLLCCTAKDCQCKTTAADFKCSNFKSMLGSSEKHSASLSLLLSQLKGTSQTELQVTLCGLALHLMPSYIRELQEFFLEVLAPASSSSGKETELSSSQSLSSVGNEFNSLLAAHSQHSQGGLHGQNNIVPCLVSSGFQMNSTEQNSKRLHTTSPGLVSNLGKAWGPQKTNATTAPEFEVDRGGQQIHSSFASLPAELQPESVMFERQSESGALNLHVQLEGCAVQFFDSGNIVAGVVIPEASAYTSNIASPHEHWEVKVAATDVQVKGTGLASGNVDKDAVGSVNHGPPATWNISIKNGCDGSSFEIILHVQHAQILLLCNYLASLAGYFNISNWKPYRKPGIINWSQSSVCLKLEVENSLLFVPAEQSKDEYLQLGLGKLVLSTVQKGGTTDIFDIQGQGVSVWVQSTAYKVKHAMDGEMGEVSDEGIALVQRWDGVMSIEVPTGDFPTCLEICSSVVEFNFNGNTYEKELEMLEYAFHDLSSLKRKSHAMASMMMQGPLRNWQQQIPQLDDEATQSMKASVSLKFCALKVTAIIRAHVGGGMAISPGAVTLLRLEELNLDLCVDEGTLKSLEIKLKSLELLQHPDKVKLLQCGTQEGMESTSQPAIKIFLSTEGLERDVRIVSLPCIKMWLRFAAWIEVVATFTAFASKLVCQGPTEGELASEFPFNDSAHQHCSSPSSTSLPLAHQQQYLLVINEDTFPGRQFSILQDPKSLQDLEAAIGMSNTAAGLSSLPSQQLEKARIVVKACDFVLDFLIVEHGEKRPAPPPVTHDGVIASLAENRTSPGKFLSLSVFLCVNELQIREDGSWVLTAGMTKGQGKIMEVFRDIEMFEELCLQSVEIQLMMEGSIQQSPLSGKISIQIQVDNISLLCSNSVLRFFKKFTLEPLQSSHSAAPNYVEGKLEIQLKNASFLLSDGRWSCNDPMVELLLRSISAELSWDHDNLEGSVSCDLEASYHNMEKVCWEPVVEPWNVSCSVAQKHTNLPCHFCSTSIKISSSAKLNINVTESLVQATARAAEMAQDAWLDDPVASHTKSQRSTQNTCYWLQNDTGVAITYWLVGVSRDWGSEELGARGWQRCGPRSGTIVQPDSSVALSVAGNREEFKCHPQSSGCTRWVGTDKMFEGAFQHNMICVQLEGTQTPSPPMSIDLVGLQSFEVKFSENKSKYGENQNLYYEQGLVHDCDPNALDLGHTLFRSQVVFEVTIQEYSKLVHLCSTVAVVNMISVPLEVLFDIPFMISPKVMKPVLPNQVMPLPVHLAQTGKIRVRPVGNDVLWSEVLSLPDLLCVRESKLHLHHDVLCYSSHRTERPFWCCITVGHSPLPAVDEKYGETMKDGMEGARVPVERLEVFKQWKIAIQAPLLVTNCLPYPLGVDIDTGAGMGKTIFVYDVDTVHNLSVTFQVLGYKTSNPKVVPAADLIAESSIGSDREGHINMVGSLDLFPENMSDRTIVLKVEILVDKVSGIREIYVSVPFWIYNWSNLELAILDGDTDDLYGRQERLQPMAMKDQPLKHKEHFDAMFRSLRPGLAGLHSSCEPHEINMNYRHFPNHALPIMTPKHFHCKRSHCKPSYMPYPLEYCSERVGIHDDDGGIAIFPRMYSPVKGADASQHKLRIRVVQPLHIEQVHRESGELSWSTPFNLELPNGTTTVTIPQPHSKGAYVLSVICIPTLGRCIGKTKTISFRPRFLLSNACKEDLCIKQQGTDCFKILPIGQQSYLHWTDLSREFLVSIRFNDHGWEWSGGFAPDQLGDTQVKLLNHTTGDLQMVRVEIRIMTASSTFKTKGVSPGGGSLGTCAISISEDDAGFMPYRVDNFSMERLQFHQQRYEKMENSLAAYSSCSYAWDEPCHPHRLVLELLGRGSLGMYGLDEVKAYPGITLAAIGQKPEQTFMVTIRAEGPIRVCSVVDTALHMVKSCDGSSCQALGHNIAASTYMLDQDPELGEELLIELSFVGLSIIDSYPQEIVFACAKGVSIQLLQGQHQQQMKLEVASVQVDNQLNHAVYPVLLSATNAHLGLQALKCRAATDTTHSRGGQNVRFSNGTVLTILVAKSRHPTGSVNCFQCISLQLVPMRLEMEELLVSCLLCFLANAIGSFSGSKSGELGKVWLWSSLQGTYLGGAEQCAATPETFEVVQVSRACGSVRFNKVVKQLEELDCWAAPAAIEPAGRLCQRLLIARVRPKVYIKSLHVSPIELTVSFSSTPWLSNKSGTATKSLLHQHVIALADVEAALVNLGQFSLSHPLASWDVIQGMIIRHYTRQLLQEIYKVLGSANVFGNPINFFRTLNSGIWDFVSAPTRSGYQSPVELVRGLAEGTYSLFNNTIYAFSNAATRMSKAAHKGVTTFAFDKEYVAKLMRREHNYHGVEDLSLVNEFLEGLTGLLQSPVRGAERAGLRGMISGVAVGALGVVARPIVSILEVASKTGQSICNHSSPAKWRATVRIRLPRHLNENTPLLPYSWESAVGQAVLLEADYGYFKNEVLVVCMPLRQVDEFVLLTQRRLLHVQKMECLSNTKWNVELVTAIDDILRINQIQNSVSILLGPARQEFTRGQQQQQTRHMITMCLPKHETLEFSTTADANQFLSILHLVEHHRKHLRTTLLISTWSLQIMGYNCQSKDDGVINADANQSW</sequence>
<reference evidence="7" key="1">
    <citation type="submission" date="2024-02" db="EMBL/GenBank/DDBJ databases">
        <authorList>
            <consortium name="ELIXIR-Norway"/>
            <consortium name="Elixir Norway"/>
        </authorList>
    </citation>
    <scope>NUCLEOTIDE SEQUENCE</scope>
</reference>
<evidence type="ECO:0000259" key="5">
    <source>
        <dbReference type="Pfam" id="PF25036"/>
    </source>
</evidence>
<dbReference type="PANTHER" id="PTHR16166:SF143">
    <property type="entry name" value="PROTEIN SORTING-ASSOCIATED PROTEIN, PUTATIVE (DUF1162)-RELATED"/>
    <property type="match status" value="1"/>
</dbReference>
<feature type="domain" description="Intermembrane lipid transfer protein VPS13-like C-terminal" evidence="6">
    <location>
        <begin position="3392"/>
        <end position="3500"/>
    </location>
</feature>
<evidence type="ECO:0000256" key="1">
    <source>
        <dbReference type="ARBA" id="ARBA00006545"/>
    </source>
</evidence>
<keyword evidence="8" id="KW-1185">Reference proteome</keyword>
<protein>
    <recommendedName>
        <fullName evidence="9">Vacuolar protein sorting-associated protein 13A</fullName>
    </recommendedName>
</protein>
<dbReference type="PANTHER" id="PTHR16166">
    <property type="entry name" value="VACUOLAR PROTEIN SORTING-ASSOCIATED PROTEIN VPS13"/>
    <property type="match status" value="1"/>
</dbReference>
<dbReference type="InterPro" id="IPR009543">
    <property type="entry name" value="VPS13_VAB"/>
</dbReference>
<evidence type="ECO:0000313" key="7">
    <source>
        <dbReference type="EMBL" id="CAK9200339.1"/>
    </source>
</evidence>
<feature type="domain" description="Chorein N-terminal" evidence="4">
    <location>
        <begin position="1"/>
        <end position="687"/>
    </location>
</feature>
<gene>
    <name evidence="7" type="ORF">CSSPTR1EN2_LOCUS5387</name>
</gene>
<keyword evidence="2" id="KW-0813">Transport</keyword>
<organism evidence="7 8">
    <name type="scientific">Sphagnum troendelagicum</name>
    <dbReference type="NCBI Taxonomy" id="128251"/>
    <lineage>
        <taxon>Eukaryota</taxon>
        <taxon>Viridiplantae</taxon>
        <taxon>Streptophyta</taxon>
        <taxon>Embryophyta</taxon>
        <taxon>Bryophyta</taxon>
        <taxon>Sphagnophytina</taxon>
        <taxon>Sphagnopsida</taxon>
        <taxon>Sphagnales</taxon>
        <taxon>Sphagnaceae</taxon>
        <taxon>Sphagnum</taxon>
    </lineage>
</organism>
<dbReference type="Pfam" id="PF25036">
    <property type="entry name" value="VPS13_VAB"/>
    <property type="match status" value="2"/>
</dbReference>
<dbReference type="InterPro" id="IPR056748">
    <property type="entry name" value="VPS13-like_C"/>
</dbReference>
<dbReference type="Pfam" id="PF12624">
    <property type="entry name" value="VPS13_N"/>
    <property type="match status" value="1"/>
</dbReference>
<evidence type="ECO:0000256" key="2">
    <source>
        <dbReference type="ARBA" id="ARBA00022448"/>
    </source>
</evidence>
<dbReference type="InterPro" id="IPR026847">
    <property type="entry name" value="VPS13"/>
</dbReference>
<dbReference type="EMBL" id="OZ019904">
    <property type="protein sequence ID" value="CAK9200339.1"/>
    <property type="molecule type" value="Genomic_DNA"/>
</dbReference>
<evidence type="ECO:0000256" key="3">
    <source>
        <dbReference type="ARBA" id="ARBA00023055"/>
    </source>
</evidence>
<evidence type="ECO:0000313" key="8">
    <source>
        <dbReference type="Proteomes" id="UP001497512"/>
    </source>
</evidence>
<dbReference type="InterPro" id="IPR026854">
    <property type="entry name" value="VPS13_N"/>
</dbReference>
<evidence type="ECO:0000259" key="6">
    <source>
        <dbReference type="Pfam" id="PF25037"/>
    </source>
</evidence>
<evidence type="ECO:0008006" key="9">
    <source>
        <dbReference type="Google" id="ProtNLM"/>
    </source>
</evidence>
<keyword evidence="3" id="KW-0445">Lipid transport</keyword>
<proteinExistence type="inferred from homology"/>
<comment type="similarity">
    <text evidence="1">Belongs to the VPS13 family.</text>
</comment>
<feature type="domain" description="Vacuolar protein sorting-associated protein 13 VPS13 adaptor binding" evidence="5">
    <location>
        <begin position="2153"/>
        <end position="2442"/>
    </location>
</feature>
<feature type="domain" description="Vacuolar protein sorting-associated protein 13 VPS13 adaptor binding" evidence="5">
    <location>
        <begin position="2549"/>
        <end position="2802"/>
    </location>
</feature>
<accession>A0ABP0TR53</accession>